<dbReference type="InterPro" id="IPR009057">
    <property type="entry name" value="Homeodomain-like_sf"/>
</dbReference>
<dbReference type="Proteomes" id="UP000520767">
    <property type="component" value="Unassembled WGS sequence"/>
</dbReference>
<accession>A0A7W7PZH2</accession>
<dbReference type="InterPro" id="IPR001647">
    <property type="entry name" value="HTH_TetR"/>
</dbReference>
<feature type="DNA-binding region" description="H-T-H motif" evidence="2">
    <location>
        <begin position="32"/>
        <end position="51"/>
    </location>
</feature>
<reference evidence="4 5" key="1">
    <citation type="submission" date="2020-08" db="EMBL/GenBank/DDBJ databases">
        <title>Genomic Encyclopedia of Type Strains, Phase III (KMG-III): the genomes of soil and plant-associated and newly described type strains.</title>
        <authorList>
            <person name="Whitman W."/>
        </authorList>
    </citation>
    <scope>NUCLEOTIDE SEQUENCE [LARGE SCALE GENOMIC DNA]</scope>
    <source>
        <strain evidence="4 5">CECT 8960</strain>
    </source>
</reference>
<dbReference type="PANTHER" id="PTHR43479">
    <property type="entry name" value="ACREF/ENVCD OPERON REPRESSOR-RELATED"/>
    <property type="match status" value="1"/>
</dbReference>
<dbReference type="SUPFAM" id="SSF46689">
    <property type="entry name" value="Homeodomain-like"/>
    <property type="match status" value="1"/>
</dbReference>
<proteinExistence type="predicted"/>
<evidence type="ECO:0000313" key="4">
    <source>
        <dbReference type="EMBL" id="MBB4904172.1"/>
    </source>
</evidence>
<dbReference type="Pfam" id="PF00440">
    <property type="entry name" value="TetR_N"/>
    <property type="match status" value="1"/>
</dbReference>
<dbReference type="RefSeq" id="WP_184808458.1">
    <property type="nucleotide sequence ID" value="NZ_JACHJQ010000001.1"/>
</dbReference>
<comment type="caution">
    <text evidence="4">The sequence shown here is derived from an EMBL/GenBank/DDBJ whole genome shotgun (WGS) entry which is preliminary data.</text>
</comment>
<evidence type="ECO:0000313" key="5">
    <source>
        <dbReference type="Proteomes" id="UP000520767"/>
    </source>
</evidence>
<evidence type="ECO:0000256" key="2">
    <source>
        <dbReference type="PROSITE-ProRule" id="PRU00335"/>
    </source>
</evidence>
<dbReference type="PANTHER" id="PTHR43479:SF11">
    <property type="entry name" value="ACREF_ENVCD OPERON REPRESSOR-RELATED"/>
    <property type="match status" value="1"/>
</dbReference>
<dbReference type="EMBL" id="JACHJQ010000001">
    <property type="protein sequence ID" value="MBB4904172.1"/>
    <property type="molecule type" value="Genomic_DNA"/>
</dbReference>
<name>A0A7W7PZH2_9PSEU</name>
<evidence type="ECO:0000259" key="3">
    <source>
        <dbReference type="PROSITE" id="PS50977"/>
    </source>
</evidence>
<keyword evidence="5" id="KW-1185">Reference proteome</keyword>
<dbReference type="GO" id="GO:0003677">
    <property type="term" value="F:DNA binding"/>
    <property type="evidence" value="ECO:0007669"/>
    <property type="project" value="UniProtKB-UniRule"/>
</dbReference>
<dbReference type="PROSITE" id="PS50977">
    <property type="entry name" value="HTH_TETR_2"/>
    <property type="match status" value="1"/>
</dbReference>
<dbReference type="InterPro" id="IPR050624">
    <property type="entry name" value="HTH-type_Tx_Regulator"/>
</dbReference>
<dbReference type="PRINTS" id="PR00455">
    <property type="entry name" value="HTHTETR"/>
</dbReference>
<protein>
    <submittedName>
        <fullName evidence="4">AcrR family transcriptional regulator</fullName>
    </submittedName>
</protein>
<keyword evidence="1 2" id="KW-0238">DNA-binding</keyword>
<evidence type="ECO:0000256" key="1">
    <source>
        <dbReference type="ARBA" id="ARBA00023125"/>
    </source>
</evidence>
<feature type="domain" description="HTH tetR-type" evidence="3">
    <location>
        <begin position="9"/>
        <end position="69"/>
    </location>
</feature>
<dbReference type="AlphaFoldDB" id="A0A7W7PZH2"/>
<sequence>MREWVPVPGTAKARLVEAAIHHFETAGYDGVNVTELAAKADVTTGSLYHHFESKLGLYLVVREEMERRVVDRMAGAAAAADKPVSAALLVAFDAAVHFGVCRILAEPLPVPREDPIATTLRSLLPKRLRAAPEIFAASWRAALRAVVDGVPSATARASLSYLLDGAVRSPARR</sequence>
<organism evidence="4 5">
    <name type="scientific">Actinophytocola algeriensis</name>
    <dbReference type="NCBI Taxonomy" id="1768010"/>
    <lineage>
        <taxon>Bacteria</taxon>
        <taxon>Bacillati</taxon>
        <taxon>Actinomycetota</taxon>
        <taxon>Actinomycetes</taxon>
        <taxon>Pseudonocardiales</taxon>
        <taxon>Pseudonocardiaceae</taxon>
    </lineage>
</organism>
<gene>
    <name evidence="4" type="ORF">FHR82_000382</name>
</gene>
<dbReference type="Gene3D" id="1.10.357.10">
    <property type="entry name" value="Tetracycline Repressor, domain 2"/>
    <property type="match status" value="1"/>
</dbReference>